<evidence type="ECO:0000256" key="1">
    <source>
        <dbReference type="SAM" id="Coils"/>
    </source>
</evidence>
<dbReference type="EMBL" id="BOVJ01000034">
    <property type="protein sequence ID" value="GIQ62510.1"/>
    <property type="molecule type" value="Genomic_DNA"/>
</dbReference>
<organism evidence="3 4">
    <name type="scientific">Paenibacillus cisolokensis</name>
    <dbReference type="NCBI Taxonomy" id="1658519"/>
    <lineage>
        <taxon>Bacteria</taxon>
        <taxon>Bacillati</taxon>
        <taxon>Bacillota</taxon>
        <taxon>Bacilli</taxon>
        <taxon>Bacillales</taxon>
        <taxon>Paenibacillaceae</taxon>
        <taxon>Paenibacillus</taxon>
    </lineage>
</organism>
<sequence>MKRMAVLLMVVVSLLFSATAYAEIDPYDDPKYNIKACIAHLNKDIARVKNDIKTFEKNKTKYKKQLEISIKELEGLMKLKAYYVERLYA</sequence>
<dbReference type="Proteomes" id="UP000680304">
    <property type="component" value="Unassembled WGS sequence"/>
</dbReference>
<reference evidence="3 4" key="1">
    <citation type="submission" date="2021-04" db="EMBL/GenBank/DDBJ databases">
        <title>Draft genome sequence of Paenibacillus cisolokensis, LC2-13A.</title>
        <authorList>
            <person name="Uke A."/>
            <person name="Chhe C."/>
            <person name="Baramee S."/>
            <person name="Kosugi A."/>
        </authorList>
    </citation>
    <scope>NUCLEOTIDE SEQUENCE [LARGE SCALE GENOMIC DNA]</scope>
    <source>
        <strain evidence="3 4">LC2-13A</strain>
    </source>
</reference>
<keyword evidence="2" id="KW-0732">Signal</keyword>
<feature type="coiled-coil region" evidence="1">
    <location>
        <begin position="38"/>
        <end position="65"/>
    </location>
</feature>
<evidence type="ECO:0000256" key="2">
    <source>
        <dbReference type="SAM" id="SignalP"/>
    </source>
</evidence>
<keyword evidence="4" id="KW-1185">Reference proteome</keyword>
<feature type="signal peptide" evidence="2">
    <location>
        <begin position="1"/>
        <end position="22"/>
    </location>
</feature>
<feature type="chain" id="PRO_5045355086" evidence="2">
    <location>
        <begin position="23"/>
        <end position="89"/>
    </location>
</feature>
<name>A0ABQ4N2W9_9BACL</name>
<proteinExistence type="predicted"/>
<accession>A0ABQ4N2W9</accession>
<dbReference type="RefSeq" id="WP_213527825.1">
    <property type="nucleotide sequence ID" value="NZ_BOVJ01000034.1"/>
</dbReference>
<evidence type="ECO:0000313" key="4">
    <source>
        <dbReference type="Proteomes" id="UP000680304"/>
    </source>
</evidence>
<protein>
    <submittedName>
        <fullName evidence="3">Uncharacterized protein</fullName>
    </submittedName>
</protein>
<keyword evidence="1" id="KW-0175">Coiled coil</keyword>
<evidence type="ECO:0000313" key="3">
    <source>
        <dbReference type="EMBL" id="GIQ62510.1"/>
    </source>
</evidence>
<gene>
    <name evidence="3" type="ORF">PACILC2_10780</name>
</gene>
<comment type="caution">
    <text evidence="3">The sequence shown here is derived from an EMBL/GenBank/DDBJ whole genome shotgun (WGS) entry which is preliminary data.</text>
</comment>